<gene>
    <name evidence="1" type="ORF">ThimaDRAFT_3022</name>
</gene>
<sequence length="41" mass="4434">MGYNDRTARMAVPGGWVYLSAFATRDGNLTLALVFGPTETL</sequence>
<name>F9UDS0_9GAMM</name>
<keyword evidence="2" id="KW-1185">Reference proteome</keyword>
<protein>
    <submittedName>
        <fullName evidence="1">Uncharacterized protein</fullName>
    </submittedName>
</protein>
<evidence type="ECO:0000313" key="2">
    <source>
        <dbReference type="Proteomes" id="UP000005459"/>
    </source>
</evidence>
<proteinExistence type="predicted"/>
<accession>F9UDS0</accession>
<reference evidence="1 2" key="1">
    <citation type="submission" date="2011-06" db="EMBL/GenBank/DDBJ databases">
        <title>The draft genome of Thiocapsa marina 5811.</title>
        <authorList>
            <consortium name="US DOE Joint Genome Institute (JGI-PGF)"/>
            <person name="Lucas S."/>
            <person name="Han J."/>
            <person name="Cheng J.-F."/>
            <person name="Goodwin L."/>
            <person name="Pitluck S."/>
            <person name="Peters L."/>
            <person name="Land M.L."/>
            <person name="Hauser L."/>
            <person name="Vogl K."/>
            <person name="Liu Z."/>
            <person name="Imhoff J."/>
            <person name="Thiel V."/>
            <person name="Frigaard N.-U."/>
            <person name="Bryant D."/>
            <person name="Woyke T.J."/>
        </authorList>
    </citation>
    <scope>NUCLEOTIDE SEQUENCE [LARGE SCALE GENOMIC DNA]</scope>
    <source>
        <strain evidence="1 2">5811</strain>
    </source>
</reference>
<dbReference type="STRING" id="768671.ThimaDRAFT_3022"/>
<organism evidence="1 2">
    <name type="scientific">Thiocapsa marina 5811</name>
    <dbReference type="NCBI Taxonomy" id="768671"/>
    <lineage>
        <taxon>Bacteria</taxon>
        <taxon>Pseudomonadati</taxon>
        <taxon>Pseudomonadota</taxon>
        <taxon>Gammaproteobacteria</taxon>
        <taxon>Chromatiales</taxon>
        <taxon>Chromatiaceae</taxon>
        <taxon>Thiocapsa</taxon>
    </lineage>
</organism>
<dbReference type="AlphaFoldDB" id="F9UDS0"/>
<evidence type="ECO:0000313" key="1">
    <source>
        <dbReference type="EMBL" id="EGV17477.1"/>
    </source>
</evidence>
<dbReference type="EMBL" id="AFWV01000010">
    <property type="protein sequence ID" value="EGV17477.1"/>
    <property type="molecule type" value="Genomic_DNA"/>
</dbReference>
<dbReference type="Proteomes" id="UP000005459">
    <property type="component" value="Unassembled WGS sequence"/>
</dbReference>